<feature type="region of interest" description="Disordered" evidence="1">
    <location>
        <begin position="51"/>
        <end position="77"/>
    </location>
</feature>
<organism evidence="2 3">
    <name type="scientific">Halobium salinum</name>
    <dbReference type="NCBI Taxonomy" id="1364940"/>
    <lineage>
        <taxon>Archaea</taxon>
        <taxon>Methanobacteriati</taxon>
        <taxon>Methanobacteriota</taxon>
        <taxon>Stenosarchaea group</taxon>
        <taxon>Halobacteria</taxon>
        <taxon>Halobacteriales</taxon>
        <taxon>Haloferacaceae</taxon>
        <taxon>Halobium</taxon>
    </lineage>
</organism>
<protein>
    <recommendedName>
        <fullName evidence="4">Amphi-Trp domain-containing protein</fullName>
    </recommendedName>
</protein>
<gene>
    <name evidence="2" type="ORF">ACFO0N_11435</name>
</gene>
<sequence>MPTNHEPEVTTEDQFEEQLRRLVRTADANGVDVRGGWPVENGRSGWDLEIVETSTGRSDDGYGSTATNGVSHTPAEE</sequence>
<proteinExistence type="predicted"/>
<dbReference type="AlphaFoldDB" id="A0ABD5PCS9"/>
<name>A0ABD5PCS9_9EURY</name>
<dbReference type="EMBL" id="JBHSDS010000006">
    <property type="protein sequence ID" value="MFC4358553.1"/>
    <property type="molecule type" value="Genomic_DNA"/>
</dbReference>
<dbReference type="Proteomes" id="UP001595921">
    <property type="component" value="Unassembled WGS sequence"/>
</dbReference>
<dbReference type="RefSeq" id="WP_267623688.1">
    <property type="nucleotide sequence ID" value="NZ_JAODIW010000008.1"/>
</dbReference>
<evidence type="ECO:0000313" key="2">
    <source>
        <dbReference type="EMBL" id="MFC4358553.1"/>
    </source>
</evidence>
<evidence type="ECO:0000256" key="1">
    <source>
        <dbReference type="SAM" id="MobiDB-lite"/>
    </source>
</evidence>
<reference evidence="2 3" key="1">
    <citation type="journal article" date="2019" name="Int. J. Syst. Evol. Microbiol.">
        <title>The Global Catalogue of Microorganisms (GCM) 10K type strain sequencing project: providing services to taxonomists for standard genome sequencing and annotation.</title>
        <authorList>
            <consortium name="The Broad Institute Genomics Platform"/>
            <consortium name="The Broad Institute Genome Sequencing Center for Infectious Disease"/>
            <person name="Wu L."/>
            <person name="Ma J."/>
        </authorList>
    </citation>
    <scope>NUCLEOTIDE SEQUENCE [LARGE SCALE GENOMIC DNA]</scope>
    <source>
        <strain evidence="2 3">CGMCC 1.12553</strain>
    </source>
</reference>
<evidence type="ECO:0008006" key="4">
    <source>
        <dbReference type="Google" id="ProtNLM"/>
    </source>
</evidence>
<evidence type="ECO:0000313" key="3">
    <source>
        <dbReference type="Proteomes" id="UP001595921"/>
    </source>
</evidence>
<keyword evidence="3" id="KW-1185">Reference proteome</keyword>
<comment type="caution">
    <text evidence="2">The sequence shown here is derived from an EMBL/GenBank/DDBJ whole genome shotgun (WGS) entry which is preliminary data.</text>
</comment>
<accession>A0ABD5PCS9</accession>